<evidence type="ECO:0000256" key="1">
    <source>
        <dbReference type="ARBA" id="ARBA00022679"/>
    </source>
</evidence>
<keyword evidence="2" id="KW-0418">Kinase</keyword>
<dbReference type="Proteomes" id="UP000077202">
    <property type="component" value="Unassembled WGS sequence"/>
</dbReference>
<dbReference type="InterPro" id="IPR032474">
    <property type="entry name" value="Argonaute_N"/>
</dbReference>
<feature type="domain" description="PAZ" evidence="4">
    <location>
        <begin position="92"/>
        <end position="198"/>
    </location>
</feature>
<evidence type="ECO:0000313" key="5">
    <source>
        <dbReference type="EMBL" id="OAE19361.1"/>
    </source>
</evidence>
<evidence type="ECO:0008006" key="7">
    <source>
        <dbReference type="Google" id="ProtNLM"/>
    </source>
</evidence>
<dbReference type="InterPro" id="IPR036940">
    <property type="entry name" value="PI3/4_kinase_cat_sf"/>
</dbReference>
<dbReference type="Pfam" id="PF16486">
    <property type="entry name" value="ArgoN"/>
    <property type="match status" value="1"/>
</dbReference>
<dbReference type="PROSITE" id="PS00916">
    <property type="entry name" value="PI3_4_KINASE_2"/>
    <property type="match status" value="1"/>
</dbReference>
<dbReference type="PROSITE" id="PS50290">
    <property type="entry name" value="PI3_4_KINASE_3"/>
    <property type="match status" value="1"/>
</dbReference>
<dbReference type="SMART" id="SM00146">
    <property type="entry name" value="PI3Kc"/>
    <property type="match status" value="1"/>
</dbReference>
<dbReference type="SUPFAM" id="SSF56112">
    <property type="entry name" value="Protein kinase-like (PK-like)"/>
    <property type="match status" value="1"/>
</dbReference>
<dbReference type="GO" id="GO:0004674">
    <property type="term" value="F:protein serine/threonine kinase activity"/>
    <property type="evidence" value="ECO:0007669"/>
    <property type="project" value="TreeGrafter"/>
</dbReference>
<keyword evidence="6" id="KW-1185">Reference proteome</keyword>
<dbReference type="InterPro" id="IPR036085">
    <property type="entry name" value="PAZ_dom_sf"/>
</dbReference>
<dbReference type="GO" id="GO:0016242">
    <property type="term" value="P:negative regulation of macroautophagy"/>
    <property type="evidence" value="ECO:0007669"/>
    <property type="project" value="TreeGrafter"/>
</dbReference>
<reference evidence="5" key="1">
    <citation type="submission" date="2016-03" db="EMBL/GenBank/DDBJ databases">
        <title>Mechanisms controlling the formation of the plant cell surface in tip-growing cells are functionally conserved among land plants.</title>
        <authorList>
            <person name="Honkanen S."/>
            <person name="Jones V.A."/>
            <person name="Morieri G."/>
            <person name="Champion C."/>
            <person name="Hetherington A.J."/>
            <person name="Kelly S."/>
            <person name="Saint-Marcoux D."/>
            <person name="Proust H."/>
            <person name="Prescott H."/>
            <person name="Dolan L."/>
        </authorList>
    </citation>
    <scope>NUCLEOTIDE SEQUENCE [LARGE SCALE GENOMIC DNA]</scope>
    <source>
        <tissue evidence="5">Whole gametophyte</tissue>
    </source>
</reference>
<dbReference type="GO" id="GO:0031931">
    <property type="term" value="C:TORC1 complex"/>
    <property type="evidence" value="ECO:0007669"/>
    <property type="project" value="TreeGrafter"/>
</dbReference>
<dbReference type="PROSITE" id="PS50821">
    <property type="entry name" value="PAZ"/>
    <property type="match status" value="1"/>
</dbReference>
<feature type="domain" description="PI3K/PI4K catalytic" evidence="3">
    <location>
        <begin position="190"/>
        <end position="467"/>
    </location>
</feature>
<protein>
    <recommendedName>
        <fullName evidence="7">Non-specific serine/threonine protein kinase</fullName>
    </recommendedName>
</protein>
<evidence type="ECO:0000256" key="2">
    <source>
        <dbReference type="ARBA" id="ARBA00022777"/>
    </source>
</evidence>
<dbReference type="InterPro" id="IPR000403">
    <property type="entry name" value="PI3/4_kinase_cat_dom"/>
</dbReference>
<dbReference type="InterPro" id="IPR018936">
    <property type="entry name" value="PI3/4_kinase_CS"/>
</dbReference>
<dbReference type="CDD" id="cd02846">
    <property type="entry name" value="PAZ_argonaute_like"/>
    <property type="match status" value="1"/>
</dbReference>
<evidence type="ECO:0000313" key="6">
    <source>
        <dbReference type="Proteomes" id="UP000077202"/>
    </source>
</evidence>
<evidence type="ECO:0000259" key="3">
    <source>
        <dbReference type="PROSITE" id="PS50290"/>
    </source>
</evidence>
<dbReference type="PANTHER" id="PTHR11139">
    <property type="entry name" value="ATAXIA TELANGIECTASIA MUTATED ATM -RELATED"/>
    <property type="match status" value="1"/>
</dbReference>
<dbReference type="SUPFAM" id="SSF101690">
    <property type="entry name" value="PAZ domain"/>
    <property type="match status" value="1"/>
</dbReference>
<dbReference type="FunFam" id="1.10.1070.11:FF:000029">
    <property type="entry name" value="Serine/threonine-protein kinase TOR"/>
    <property type="match status" value="1"/>
</dbReference>
<dbReference type="AlphaFoldDB" id="A0A176VGB4"/>
<dbReference type="SMART" id="SM00949">
    <property type="entry name" value="PAZ"/>
    <property type="match status" value="1"/>
</dbReference>
<dbReference type="InterPro" id="IPR003100">
    <property type="entry name" value="PAZ_dom"/>
</dbReference>
<gene>
    <name evidence="5" type="ORF">AXG93_3536s1000</name>
</gene>
<dbReference type="GO" id="GO:0005634">
    <property type="term" value="C:nucleus"/>
    <property type="evidence" value="ECO:0007669"/>
    <property type="project" value="TreeGrafter"/>
</dbReference>
<sequence length="620" mass="70536">MPPGFPPLGPADQLPAYDGPKSLYRAGPLPFQSKHFQINLLDEEDGSSTSRRERSFKVVIKFAARAHLHHLGQFLQGRQADAPQEALQVLDIVWRELPTHRQLSEADRIKIKKALRGVKLEVTHRGTVRRKYRISGLTSQPTQELSFPVDERRTLKTVTEYFRETYQYTIRNPTLHCLQVGNRDRPNHLPMEVCKIVEGQRYSKRLNEKQITALLKVTCQRPKDREAYILQTVYHNAYAQDPYAQEFGIRISNSVEGIELVFARCPLRKVLLLDYLFLGKLHSQTALKEIFWVLWLKSRSSEVWLDRRTIYTRSQAVISMVGYLLGLGDRHPSNLMLDRFSGKILHIDFGDSFEASMNREKFPEKVPFRLTRMLVKAMEVSGIEGNFRSTCESVMQVLRTNKDSVMAMMEAFVHDPLINWRLFTLNEVAPHLSTHPGRHNQAPGTMDETASTINVSSPFPGRVARERELLQCPASTLHNLPTLLVIAHDQTWSSLKLKLGCAGSSLDWKPCLIAIGSRVSSFERHGQLVQVFDCKAALIGILGCCERSENWRDTAGPAQQAFVEVVTAISRFERVTVCASQKESMEYSGSLLLHRARSLMPSMQMHSSCCTETKSSDFLE</sequence>
<dbReference type="InterPro" id="IPR011009">
    <property type="entry name" value="Kinase-like_dom_sf"/>
</dbReference>
<keyword evidence="1" id="KW-0808">Transferase</keyword>
<dbReference type="GO" id="GO:0031932">
    <property type="term" value="C:TORC2 complex"/>
    <property type="evidence" value="ECO:0007669"/>
    <property type="project" value="TreeGrafter"/>
</dbReference>
<dbReference type="Gene3D" id="1.10.1070.11">
    <property type="entry name" value="Phosphatidylinositol 3-/4-kinase, catalytic domain"/>
    <property type="match status" value="1"/>
</dbReference>
<proteinExistence type="predicted"/>
<accession>A0A176VGB4</accession>
<dbReference type="Pfam" id="PF00454">
    <property type="entry name" value="PI3_PI4_kinase"/>
    <property type="match status" value="1"/>
</dbReference>
<organism evidence="5 6">
    <name type="scientific">Marchantia polymorpha subsp. ruderalis</name>
    <dbReference type="NCBI Taxonomy" id="1480154"/>
    <lineage>
        <taxon>Eukaryota</taxon>
        <taxon>Viridiplantae</taxon>
        <taxon>Streptophyta</taxon>
        <taxon>Embryophyta</taxon>
        <taxon>Marchantiophyta</taxon>
        <taxon>Marchantiopsida</taxon>
        <taxon>Marchantiidae</taxon>
        <taxon>Marchantiales</taxon>
        <taxon>Marchantiaceae</taxon>
        <taxon>Marchantia</taxon>
    </lineage>
</organism>
<dbReference type="GO" id="GO:0005737">
    <property type="term" value="C:cytoplasm"/>
    <property type="evidence" value="ECO:0007669"/>
    <property type="project" value="TreeGrafter"/>
</dbReference>
<dbReference type="PANTHER" id="PTHR11139:SF9">
    <property type="entry name" value="SERINE_THREONINE-PROTEIN KINASE MTOR"/>
    <property type="match status" value="1"/>
</dbReference>
<name>A0A176VGB4_MARPO</name>
<dbReference type="GO" id="GO:0031929">
    <property type="term" value="P:TOR signaling"/>
    <property type="evidence" value="ECO:0007669"/>
    <property type="project" value="TreeGrafter"/>
</dbReference>
<dbReference type="InterPro" id="IPR050517">
    <property type="entry name" value="DDR_Repair_Kinase"/>
</dbReference>
<evidence type="ECO:0000259" key="4">
    <source>
        <dbReference type="PROSITE" id="PS50821"/>
    </source>
</evidence>
<dbReference type="Gene3D" id="2.170.260.10">
    <property type="entry name" value="paz domain"/>
    <property type="match status" value="1"/>
</dbReference>
<dbReference type="EMBL" id="LVLJ01003880">
    <property type="protein sequence ID" value="OAE19361.1"/>
    <property type="molecule type" value="Genomic_DNA"/>
</dbReference>
<comment type="caution">
    <text evidence="5">The sequence shown here is derived from an EMBL/GenBank/DDBJ whole genome shotgun (WGS) entry which is preliminary data.</text>
</comment>
<dbReference type="GO" id="GO:0003723">
    <property type="term" value="F:RNA binding"/>
    <property type="evidence" value="ECO:0007669"/>
    <property type="project" value="InterPro"/>
</dbReference>
<dbReference type="Gene3D" id="3.75.10.10">
    <property type="entry name" value="L-arginine/glycine Amidinotransferase, Chain A"/>
    <property type="match status" value="1"/>
</dbReference>